<evidence type="ECO:0000256" key="1">
    <source>
        <dbReference type="ARBA" id="ARBA00004141"/>
    </source>
</evidence>
<feature type="transmembrane region" description="Helical" evidence="5">
    <location>
        <begin position="230"/>
        <end position="252"/>
    </location>
</feature>
<reference evidence="6 7" key="1">
    <citation type="submission" date="2019-08" db="EMBL/GenBank/DDBJ databases">
        <title>In-depth cultivation of the pig gut microbiome towards novel bacterial diversity and tailored functional studies.</title>
        <authorList>
            <person name="Wylensek D."/>
            <person name="Hitch T.C.A."/>
            <person name="Clavel T."/>
        </authorList>
    </citation>
    <scope>NUCLEOTIDE SEQUENCE [LARGE SCALE GENOMIC DNA]</scope>
    <source>
        <strain evidence="6 7">LKV-178-WT-2A</strain>
    </source>
</reference>
<dbReference type="Pfam" id="PF01758">
    <property type="entry name" value="SBF"/>
    <property type="match status" value="1"/>
</dbReference>
<feature type="transmembrane region" description="Helical" evidence="5">
    <location>
        <begin position="168"/>
        <end position="186"/>
    </location>
</feature>
<comment type="subcellular location">
    <subcellularLocation>
        <location evidence="1">Membrane</location>
        <topology evidence="1">Multi-pass membrane protein</topology>
    </subcellularLocation>
</comment>
<dbReference type="Gene3D" id="1.20.1530.20">
    <property type="match status" value="1"/>
</dbReference>
<keyword evidence="7" id="KW-1185">Reference proteome</keyword>
<dbReference type="AlphaFoldDB" id="A0A7K0KB12"/>
<feature type="transmembrane region" description="Helical" evidence="5">
    <location>
        <begin position="70"/>
        <end position="94"/>
    </location>
</feature>
<feature type="transmembrane region" description="Helical" evidence="5">
    <location>
        <begin position="40"/>
        <end position="58"/>
    </location>
</feature>
<keyword evidence="2 5" id="KW-0812">Transmembrane</keyword>
<organism evidence="6 7">
    <name type="scientific">Hallella mizrahii</name>
    <dbReference type="NCBI Taxonomy" id="2606637"/>
    <lineage>
        <taxon>Bacteria</taxon>
        <taxon>Pseudomonadati</taxon>
        <taxon>Bacteroidota</taxon>
        <taxon>Bacteroidia</taxon>
        <taxon>Bacteroidales</taxon>
        <taxon>Prevotellaceae</taxon>
        <taxon>Hallella</taxon>
    </lineage>
</organism>
<gene>
    <name evidence="6" type="ORF">FYJ73_00160</name>
</gene>
<feature type="transmembrane region" description="Helical" evidence="5">
    <location>
        <begin position="198"/>
        <end position="218"/>
    </location>
</feature>
<evidence type="ECO:0000256" key="2">
    <source>
        <dbReference type="ARBA" id="ARBA00022692"/>
    </source>
</evidence>
<dbReference type="EMBL" id="VUNG01000001">
    <property type="protein sequence ID" value="MST83113.1"/>
    <property type="molecule type" value="Genomic_DNA"/>
</dbReference>
<evidence type="ECO:0000313" key="7">
    <source>
        <dbReference type="Proteomes" id="UP000438914"/>
    </source>
</evidence>
<sequence>MVKSLVSFSGWLAKNATAFVIGIAVFTFFFPHIFDWVRGNTQTVILGIIMLTMGLTLTTDDFRILARRPLDIFIGACAQFIIMPGVAWTLVHVFHLEPALALGILLVGCCPGGVSSNVMSYLCHGDVAFSVGMSCASTLVAPVMTPLLMQFLGGQIIAIDTVGMFENIIIVTIIPVAVGCALNYFFSRRSFFPTLQGLMPGLSVTCLAIIVGGVISAVHDDLVARGFVLFIWTFAVVFCHNSLGYLLGWFAGRLAGFNVAKKRTISIEVGMQNAGLATVLASNFFAAQPLTLLPCAISCAWHSISGTILAGLYLRWDLRHPAAVQAAEAERAAQISGSVSAEAVEPEAVTTK</sequence>
<dbReference type="InterPro" id="IPR002657">
    <property type="entry name" value="BilAc:Na_symport/Acr3"/>
</dbReference>
<feature type="transmembrane region" description="Helical" evidence="5">
    <location>
        <begin position="100"/>
        <end position="120"/>
    </location>
</feature>
<keyword evidence="3 5" id="KW-1133">Transmembrane helix</keyword>
<comment type="caution">
    <text evidence="6">The sequence shown here is derived from an EMBL/GenBank/DDBJ whole genome shotgun (WGS) entry which is preliminary data.</text>
</comment>
<proteinExistence type="predicted"/>
<evidence type="ECO:0000256" key="5">
    <source>
        <dbReference type="SAM" id="Phobius"/>
    </source>
</evidence>
<protein>
    <submittedName>
        <fullName evidence="6">Bile acid:sodium symporter family protein</fullName>
    </submittedName>
</protein>
<evidence type="ECO:0000313" key="6">
    <source>
        <dbReference type="EMBL" id="MST83113.1"/>
    </source>
</evidence>
<accession>A0A7K0KB12</accession>
<evidence type="ECO:0000256" key="3">
    <source>
        <dbReference type="ARBA" id="ARBA00022989"/>
    </source>
</evidence>
<dbReference type="Proteomes" id="UP000438914">
    <property type="component" value="Unassembled WGS sequence"/>
</dbReference>
<feature type="transmembrane region" description="Helical" evidence="5">
    <location>
        <begin position="127"/>
        <end position="148"/>
    </location>
</feature>
<feature type="transmembrane region" description="Helical" evidence="5">
    <location>
        <begin position="264"/>
        <end position="285"/>
    </location>
</feature>
<name>A0A7K0KB12_9BACT</name>
<feature type="transmembrane region" description="Helical" evidence="5">
    <location>
        <begin position="12"/>
        <end position="34"/>
    </location>
</feature>
<dbReference type="InterPro" id="IPR004710">
    <property type="entry name" value="Bilac:Na_transpt"/>
</dbReference>
<keyword evidence="4 5" id="KW-0472">Membrane</keyword>
<dbReference type="PANTHER" id="PTHR10361:SF28">
    <property type="entry name" value="P3 PROTEIN-RELATED"/>
    <property type="match status" value="1"/>
</dbReference>
<feature type="transmembrane region" description="Helical" evidence="5">
    <location>
        <begin position="291"/>
        <end position="314"/>
    </location>
</feature>
<dbReference type="RefSeq" id="WP_154532391.1">
    <property type="nucleotide sequence ID" value="NZ_VUNG01000001.1"/>
</dbReference>
<dbReference type="PANTHER" id="PTHR10361">
    <property type="entry name" value="SODIUM-BILE ACID COTRANSPORTER"/>
    <property type="match status" value="1"/>
</dbReference>
<evidence type="ECO:0000256" key="4">
    <source>
        <dbReference type="ARBA" id="ARBA00023136"/>
    </source>
</evidence>
<dbReference type="GO" id="GO:0016020">
    <property type="term" value="C:membrane"/>
    <property type="evidence" value="ECO:0007669"/>
    <property type="project" value="UniProtKB-SubCell"/>
</dbReference>
<dbReference type="InterPro" id="IPR038770">
    <property type="entry name" value="Na+/solute_symporter_sf"/>
</dbReference>